<dbReference type="Gene3D" id="3.50.50.60">
    <property type="entry name" value="FAD/NAD(P)-binding domain"/>
    <property type="match status" value="2"/>
</dbReference>
<sequence>MMAAIISAKYPTMEFDIVIIGGGLVGASLAAALGHSGLSLALVEGRPLQPTGETSPDDWDSRIYAISPGCRGFLEQSGAWGFLDASRVAPVEEMRVFGDGGAELEFSAYQMGAPELACILESRELQGAIWQALRQQDNLELLCPAKCAALEITPEAAVLTLDDGRKARAKLVVGADGRDSWVRNQVGISAAPVDYRQHGVVANFTVERAHRGIAYQWFQPDGILALLPLPGNRVSMVWSVSPEKSAELLALTRGELCARVSVASNGTLGTMNVITPPAAFPLRLLVLPQISAPRVALIGDAAHNMHPLAGQGVNTGFRDARQLAQVLLERGGFSDCGDAQLLRRYDRKRKEDIYSMQATTYGLKHLFNNDDPLLKTLRNAGLNATNHLVPLKKMLMQHAFI</sequence>
<name>A0AAN1T1D7_9PROT</name>
<comment type="similarity">
    <text evidence="3">Belongs to the UbiH/COQ6 family.</text>
</comment>
<reference evidence="9 10" key="1">
    <citation type="submission" date="2019-03" db="EMBL/GenBank/DDBJ databases">
        <title>Complete genome sequence of Ferrigenium kumadai strain An22, a microaerophilic iron-oxidizing bacterium isolated from a paddy field soil.</title>
        <authorList>
            <person name="Watanabe T."/>
            <person name="Asakawa S."/>
        </authorList>
    </citation>
    <scope>NUCLEOTIDE SEQUENCE [LARGE SCALE GENOMIC DNA]</scope>
    <source>
        <strain evidence="9 10">An22</strain>
    </source>
</reference>
<dbReference type="EMBL" id="AP019536">
    <property type="protein sequence ID" value="BBJ00547.1"/>
    <property type="molecule type" value="Genomic_DNA"/>
</dbReference>
<dbReference type="InterPro" id="IPR036188">
    <property type="entry name" value="FAD/NAD-bd_sf"/>
</dbReference>
<comment type="cofactor">
    <cofactor evidence="1">
        <name>FAD</name>
        <dbReference type="ChEBI" id="CHEBI:57692"/>
    </cofactor>
</comment>
<dbReference type="SUPFAM" id="SSF51905">
    <property type="entry name" value="FAD/NAD(P)-binding domain"/>
    <property type="match status" value="1"/>
</dbReference>
<dbReference type="GO" id="GO:0016705">
    <property type="term" value="F:oxidoreductase activity, acting on paired donors, with incorporation or reduction of molecular oxygen"/>
    <property type="evidence" value="ECO:0007669"/>
    <property type="project" value="InterPro"/>
</dbReference>
<evidence type="ECO:0000256" key="1">
    <source>
        <dbReference type="ARBA" id="ARBA00001974"/>
    </source>
</evidence>
<dbReference type="KEGG" id="fku:FGKAn22_22390"/>
<dbReference type="GO" id="GO:0071949">
    <property type="term" value="F:FAD binding"/>
    <property type="evidence" value="ECO:0007669"/>
    <property type="project" value="InterPro"/>
</dbReference>
<keyword evidence="10" id="KW-1185">Reference proteome</keyword>
<evidence type="ECO:0000256" key="3">
    <source>
        <dbReference type="ARBA" id="ARBA00005349"/>
    </source>
</evidence>
<keyword evidence="6" id="KW-0560">Oxidoreductase</keyword>
<dbReference type="Pfam" id="PF01494">
    <property type="entry name" value="FAD_binding_3"/>
    <property type="match status" value="1"/>
</dbReference>
<evidence type="ECO:0000313" key="9">
    <source>
        <dbReference type="EMBL" id="BBJ00547.1"/>
    </source>
</evidence>
<dbReference type="RefSeq" id="WP_246487407.1">
    <property type="nucleotide sequence ID" value="NZ_AP019536.1"/>
</dbReference>
<evidence type="ECO:0000256" key="5">
    <source>
        <dbReference type="ARBA" id="ARBA00022827"/>
    </source>
</evidence>
<accession>A0AAN1T1D7</accession>
<evidence type="ECO:0000256" key="7">
    <source>
        <dbReference type="ARBA" id="ARBA00023033"/>
    </source>
</evidence>
<proteinExistence type="inferred from homology"/>
<gene>
    <name evidence="9" type="ORF">FGKAn22_22390</name>
</gene>
<evidence type="ECO:0000256" key="6">
    <source>
        <dbReference type="ARBA" id="ARBA00023002"/>
    </source>
</evidence>
<keyword evidence="7" id="KW-0503">Monooxygenase</keyword>
<keyword evidence="9" id="KW-0830">Ubiquinone</keyword>
<organism evidence="9 10">
    <name type="scientific">Ferrigenium kumadai</name>
    <dbReference type="NCBI Taxonomy" id="1682490"/>
    <lineage>
        <taxon>Bacteria</taxon>
        <taxon>Pseudomonadati</taxon>
        <taxon>Pseudomonadota</taxon>
        <taxon>Betaproteobacteria</taxon>
        <taxon>Nitrosomonadales</taxon>
        <taxon>Gallionellaceae</taxon>
        <taxon>Ferrigenium</taxon>
    </lineage>
</organism>
<feature type="domain" description="FAD-binding" evidence="8">
    <location>
        <begin position="15"/>
        <end position="351"/>
    </location>
</feature>
<keyword evidence="5" id="KW-0274">FAD</keyword>
<dbReference type="NCBIfam" id="NF005788">
    <property type="entry name" value="PRK07608.1-3"/>
    <property type="match status" value="1"/>
</dbReference>
<protein>
    <submittedName>
        <fullName evidence="9">Ubiquinone biosynthesis hydroxylase UbiH</fullName>
    </submittedName>
</protein>
<dbReference type="Proteomes" id="UP001319121">
    <property type="component" value="Chromosome"/>
</dbReference>
<dbReference type="PRINTS" id="PR00420">
    <property type="entry name" value="RNGMNOXGNASE"/>
</dbReference>
<dbReference type="NCBIfam" id="TIGR01988">
    <property type="entry name" value="Ubi-OHases"/>
    <property type="match status" value="1"/>
</dbReference>
<dbReference type="InterPro" id="IPR051205">
    <property type="entry name" value="UbiH/COQ6_monooxygenase"/>
</dbReference>
<dbReference type="InterPro" id="IPR010971">
    <property type="entry name" value="UbiH/COQ6"/>
</dbReference>
<evidence type="ECO:0000256" key="2">
    <source>
        <dbReference type="ARBA" id="ARBA00004749"/>
    </source>
</evidence>
<dbReference type="PROSITE" id="PS01304">
    <property type="entry name" value="UBIH"/>
    <property type="match status" value="1"/>
</dbReference>
<evidence type="ECO:0000313" key="10">
    <source>
        <dbReference type="Proteomes" id="UP001319121"/>
    </source>
</evidence>
<dbReference type="GO" id="GO:0006744">
    <property type="term" value="P:ubiquinone biosynthetic process"/>
    <property type="evidence" value="ECO:0007669"/>
    <property type="project" value="InterPro"/>
</dbReference>
<dbReference type="AlphaFoldDB" id="A0AAN1T1D7"/>
<dbReference type="GO" id="GO:0004497">
    <property type="term" value="F:monooxygenase activity"/>
    <property type="evidence" value="ECO:0007669"/>
    <property type="project" value="UniProtKB-KW"/>
</dbReference>
<evidence type="ECO:0000256" key="4">
    <source>
        <dbReference type="ARBA" id="ARBA00022630"/>
    </source>
</evidence>
<dbReference type="PANTHER" id="PTHR43876:SF7">
    <property type="entry name" value="UBIQUINONE BIOSYNTHESIS MONOOXYGENASE COQ6, MITOCHONDRIAL"/>
    <property type="match status" value="1"/>
</dbReference>
<comment type="pathway">
    <text evidence="2">Cofactor biosynthesis; ubiquinone biosynthesis.</text>
</comment>
<keyword evidence="4" id="KW-0285">Flavoprotein</keyword>
<dbReference type="InterPro" id="IPR002938">
    <property type="entry name" value="FAD-bd"/>
</dbReference>
<evidence type="ECO:0000259" key="8">
    <source>
        <dbReference type="Pfam" id="PF01494"/>
    </source>
</evidence>
<dbReference type="PANTHER" id="PTHR43876">
    <property type="entry name" value="UBIQUINONE BIOSYNTHESIS MONOOXYGENASE COQ6, MITOCHONDRIAL"/>
    <property type="match status" value="1"/>
</dbReference>
<dbReference type="InterPro" id="IPR018168">
    <property type="entry name" value="Ubi_Hdrlase_CS"/>
</dbReference>